<evidence type="ECO:0000313" key="3">
    <source>
        <dbReference type="Proteomes" id="UP000199036"/>
    </source>
</evidence>
<keyword evidence="3" id="KW-1185">Reference proteome</keyword>
<dbReference type="Pfam" id="PF05016">
    <property type="entry name" value="ParE_toxin"/>
    <property type="match status" value="1"/>
</dbReference>
<dbReference type="OrthoDB" id="981785at2"/>
<evidence type="ECO:0000256" key="1">
    <source>
        <dbReference type="ARBA" id="ARBA00022649"/>
    </source>
</evidence>
<dbReference type="InterPro" id="IPR035093">
    <property type="entry name" value="RelE/ParE_toxin_dom_sf"/>
</dbReference>
<protein>
    <submittedName>
        <fullName evidence="2">ParE toxin of type II toxin-antitoxin system, parDE</fullName>
    </submittedName>
</protein>
<keyword evidence="1" id="KW-1277">Toxin-antitoxin system</keyword>
<sequence length="92" mass="11113">MTVKVKRIVWVRQARENLSEILDYRYSSIPTAYEIVRKEIINASKSIVFSEQYQQDEIFSEYRRIIVRDYKILYKEKEGIVYILNIVCTRAE</sequence>
<organism evidence="2 3">
    <name type="scientific">Paenimyroides ummariense</name>
    <dbReference type="NCBI Taxonomy" id="913024"/>
    <lineage>
        <taxon>Bacteria</taxon>
        <taxon>Pseudomonadati</taxon>
        <taxon>Bacteroidota</taxon>
        <taxon>Flavobacteriia</taxon>
        <taxon>Flavobacteriales</taxon>
        <taxon>Flavobacteriaceae</taxon>
        <taxon>Paenimyroides</taxon>
    </lineage>
</organism>
<reference evidence="3" key="1">
    <citation type="submission" date="2016-10" db="EMBL/GenBank/DDBJ databases">
        <authorList>
            <person name="Varghese N."/>
            <person name="Submissions S."/>
        </authorList>
    </citation>
    <scope>NUCLEOTIDE SEQUENCE [LARGE SCALE GENOMIC DNA]</scope>
    <source>
        <strain evidence="3">DS-12</strain>
    </source>
</reference>
<dbReference type="AlphaFoldDB" id="A0A1I5BRK5"/>
<dbReference type="RefSeq" id="WP_091522759.1">
    <property type="nucleotide sequence ID" value="NZ_FOVI01000010.1"/>
</dbReference>
<dbReference type="Proteomes" id="UP000199036">
    <property type="component" value="Unassembled WGS sequence"/>
</dbReference>
<gene>
    <name evidence="2" type="ORF">SAMN05421741_110100</name>
</gene>
<dbReference type="EMBL" id="FOVI01000010">
    <property type="protein sequence ID" value="SFN77268.1"/>
    <property type="molecule type" value="Genomic_DNA"/>
</dbReference>
<evidence type="ECO:0000313" key="2">
    <source>
        <dbReference type="EMBL" id="SFN77268.1"/>
    </source>
</evidence>
<proteinExistence type="predicted"/>
<name>A0A1I5BRK5_9FLAO</name>
<accession>A0A1I5BRK5</accession>
<dbReference type="Gene3D" id="3.30.2310.20">
    <property type="entry name" value="RelE-like"/>
    <property type="match status" value="1"/>
</dbReference>
<dbReference type="InterPro" id="IPR007712">
    <property type="entry name" value="RelE/ParE_toxin"/>
</dbReference>
<dbReference type="STRING" id="913024.SAMN05421741_110100"/>